<dbReference type="GO" id="GO:0004488">
    <property type="term" value="F:methylenetetrahydrofolate dehydrogenase (NADP+) activity"/>
    <property type="evidence" value="ECO:0007669"/>
    <property type="project" value="UniProtKB-UniRule"/>
</dbReference>
<dbReference type="PRINTS" id="PR00085">
    <property type="entry name" value="THFDHDRGNASE"/>
</dbReference>
<dbReference type="GO" id="GO:0035999">
    <property type="term" value="P:tetrahydrofolate interconversion"/>
    <property type="evidence" value="ECO:0007669"/>
    <property type="project" value="UniProtKB-UniRule"/>
</dbReference>
<comment type="function">
    <text evidence="12">Catalyzes the oxidation of 5,10-methylenetetrahydrofolate to 5,10-methenyltetrahydrofolate and then the hydrolysis of 5,10-methenyltetrahydrofolate to 10-formyltetrahydrofolate.</text>
</comment>
<dbReference type="GO" id="GO:0005829">
    <property type="term" value="C:cytosol"/>
    <property type="evidence" value="ECO:0007669"/>
    <property type="project" value="TreeGrafter"/>
</dbReference>
<reference evidence="15 16" key="2">
    <citation type="journal article" date="2010" name="Stand. Genomic Sci.">
        <title>Complete genome sequence of Syntrophothermus lipocalidus type strain (TGB-C1).</title>
        <authorList>
            <person name="Djao O.D."/>
            <person name="Zhang X."/>
            <person name="Lucas S."/>
            <person name="Lapidus A."/>
            <person name="Del Rio T.G."/>
            <person name="Nolan M."/>
            <person name="Tice H."/>
            <person name="Cheng J.F."/>
            <person name="Han C."/>
            <person name="Tapia R."/>
            <person name="Goodwin L."/>
            <person name="Pitluck S."/>
            <person name="Liolios K."/>
            <person name="Ivanova N."/>
            <person name="Mavromatis K."/>
            <person name="Mikhailova N."/>
            <person name="Ovchinnikova G."/>
            <person name="Pati A."/>
            <person name="Brambilla E."/>
            <person name="Chen A."/>
            <person name="Palaniappan K."/>
            <person name="Land M."/>
            <person name="Hauser L."/>
            <person name="Chang Y.J."/>
            <person name="Jeffries C.D."/>
            <person name="Rohde M."/>
            <person name="Sikorski J."/>
            <person name="Spring S."/>
            <person name="Goker M."/>
            <person name="Detter J.C."/>
            <person name="Woyke T."/>
            <person name="Bristow J."/>
            <person name="Eisen J.A."/>
            <person name="Markowitz V."/>
            <person name="Hugenholtz P."/>
            <person name="Kyrpides N.C."/>
            <person name="Klenk H.P."/>
        </authorList>
    </citation>
    <scope>NUCLEOTIDE SEQUENCE [LARGE SCALE GENOMIC DNA]</scope>
    <source>
        <strain evidence="16">DSM 12680 / TGB-C1</strain>
    </source>
</reference>
<dbReference type="GO" id="GO:0009086">
    <property type="term" value="P:methionine biosynthetic process"/>
    <property type="evidence" value="ECO:0007669"/>
    <property type="project" value="UniProtKB-KW"/>
</dbReference>
<feature type="domain" description="Tetrahydrofolate dehydrogenase/cyclohydrolase catalytic" evidence="13">
    <location>
        <begin position="6"/>
        <end position="120"/>
    </location>
</feature>
<dbReference type="Pfam" id="PF00763">
    <property type="entry name" value="THF_DHG_CYH"/>
    <property type="match status" value="1"/>
</dbReference>
<comment type="catalytic activity">
    <reaction evidence="12">
        <text>(6R)-5,10-methenyltetrahydrofolate + H2O = (6R)-10-formyltetrahydrofolate + H(+)</text>
        <dbReference type="Rhea" id="RHEA:23700"/>
        <dbReference type="ChEBI" id="CHEBI:15377"/>
        <dbReference type="ChEBI" id="CHEBI:15378"/>
        <dbReference type="ChEBI" id="CHEBI:57455"/>
        <dbReference type="ChEBI" id="CHEBI:195366"/>
        <dbReference type="EC" id="3.5.4.9"/>
    </reaction>
</comment>
<dbReference type="SUPFAM" id="SSF51735">
    <property type="entry name" value="NAD(P)-binding Rossmann-fold domains"/>
    <property type="match status" value="1"/>
</dbReference>
<dbReference type="OrthoDB" id="9803580at2"/>
<feature type="domain" description="Tetrahydrofolate dehydrogenase/cyclohydrolase NAD(P)-binding" evidence="14">
    <location>
        <begin position="139"/>
        <end position="283"/>
    </location>
</feature>
<reference evidence="16" key="1">
    <citation type="journal article" date="2010" name="Stand. Genomic Sci.">
        <title>Complete genome sequence of Syntrophothermus lipocalidus type strain (TGB-C1T).</title>
        <authorList>
            <consortium name="US DOE Joint Genome Institute (JGI-PGF)"/>
            <person name="Djao O."/>
            <person name="Zhang X."/>
            <person name="Lucas S."/>
            <person name="Lapidus A."/>
            <person name="Glavina Del Rio T."/>
            <person name="Nolan M."/>
            <person name="Tice H."/>
            <person name="Cheng J."/>
            <person name="Han C."/>
            <person name="Tapia R."/>
            <person name="Goodwin L."/>
            <person name="Pitluck S."/>
            <person name="Liolios K."/>
            <person name="Ivanova N."/>
            <person name="Mavromatis K."/>
            <person name="Mikhailova N."/>
            <person name="Ovchinnikova G."/>
            <person name="Pati A."/>
            <person name="Brambilla E."/>
            <person name="Chen A."/>
            <person name="Palaniappan K."/>
            <person name="Land M."/>
            <person name="Hauser L."/>
            <person name="Chang Y."/>
            <person name="Jeffries C."/>
            <person name="Rohde M."/>
            <person name="Sikorski J."/>
            <person name="Spring S."/>
            <person name="Goker M."/>
            <person name="Detter J."/>
            <person name="Woyke T."/>
            <person name="Bristow J."/>
            <person name="Eisen J."/>
            <person name="Markowitz V."/>
            <person name="Hugenholtz P."/>
            <person name="Kyrpides N."/>
            <person name="Klenk H."/>
        </authorList>
    </citation>
    <scope>NUCLEOTIDE SEQUENCE [LARGE SCALE GENOMIC DNA]</scope>
    <source>
        <strain evidence="16">DSM 12680 / TGB-C1</strain>
    </source>
</reference>
<keyword evidence="10 12" id="KW-0486">Methionine biosynthesis</keyword>
<comment type="pathway">
    <text evidence="1 12">One-carbon metabolism; tetrahydrofolate interconversion.</text>
</comment>
<evidence type="ECO:0000256" key="6">
    <source>
        <dbReference type="ARBA" id="ARBA00022801"/>
    </source>
</evidence>
<keyword evidence="7 12" id="KW-0521">NADP</keyword>
<dbReference type="GO" id="GO:0000105">
    <property type="term" value="P:L-histidine biosynthetic process"/>
    <property type="evidence" value="ECO:0007669"/>
    <property type="project" value="UniProtKB-KW"/>
</dbReference>
<dbReference type="eggNOG" id="COG0190">
    <property type="taxonomic scope" value="Bacteria"/>
</dbReference>
<dbReference type="GO" id="GO:0004477">
    <property type="term" value="F:methenyltetrahydrofolate cyclohydrolase activity"/>
    <property type="evidence" value="ECO:0007669"/>
    <property type="project" value="UniProtKB-UniRule"/>
</dbReference>
<evidence type="ECO:0000259" key="13">
    <source>
        <dbReference type="Pfam" id="PF00763"/>
    </source>
</evidence>
<dbReference type="RefSeq" id="WP_013174615.1">
    <property type="nucleotide sequence ID" value="NC_014220.1"/>
</dbReference>
<keyword evidence="16" id="KW-1185">Reference proteome</keyword>
<evidence type="ECO:0000256" key="1">
    <source>
        <dbReference type="ARBA" id="ARBA00004777"/>
    </source>
</evidence>
<sequence>MQANILYGKNLADTILAGVAQGVKELKQEGINPCLMTVQVGEDPASQVYLSSQRRLAERVGISCELIELSANTSEDRLFKTIDNLNRDPAINGIILHMPLPSHINSKMAQWRIAYQKDVEGVTPYNLGRLLLGMPQLVPCTALSAVELAKSTGVDFAGKEAVVIGRSDIVGKPCALLLLAENATVTICHSFTSKRGLLEEHTRRAEILIVAMGHPQAIKGEWIKEGAVVIDVGMNAVGDKLVGDVEFEEAKSRAAYITPVPGGTGTVTVAFLLQNLVRAAKWQLERETQGKG</sequence>
<dbReference type="InterPro" id="IPR020631">
    <property type="entry name" value="THF_DH/CycHdrlase_NAD-bd_dom"/>
</dbReference>
<keyword evidence="4 12" id="KW-0028">Amino-acid biosynthesis</keyword>
<comment type="similarity">
    <text evidence="12">Belongs to the tetrahydrofolate dehydrogenase/cyclohydrolase family.</text>
</comment>
<dbReference type="FunFam" id="3.40.50.10860:FF:000005">
    <property type="entry name" value="C-1-tetrahydrofolate synthase, cytoplasmic, putative"/>
    <property type="match status" value="1"/>
</dbReference>
<dbReference type="Proteomes" id="UP000000378">
    <property type="component" value="Chromosome"/>
</dbReference>
<evidence type="ECO:0000256" key="11">
    <source>
        <dbReference type="ARBA" id="ARBA00023268"/>
    </source>
</evidence>
<organism evidence="15 16">
    <name type="scientific">Syntrophothermus lipocalidus (strain DSM 12680 / TGB-C1)</name>
    <dbReference type="NCBI Taxonomy" id="643648"/>
    <lineage>
        <taxon>Bacteria</taxon>
        <taxon>Bacillati</taxon>
        <taxon>Bacillota</taxon>
        <taxon>Clostridia</taxon>
        <taxon>Eubacteriales</taxon>
        <taxon>Syntrophomonadaceae</taxon>
        <taxon>Syntrophothermus</taxon>
    </lineage>
</organism>
<dbReference type="InterPro" id="IPR000672">
    <property type="entry name" value="THF_DH/CycHdrlase"/>
</dbReference>
<evidence type="ECO:0000313" key="16">
    <source>
        <dbReference type="Proteomes" id="UP000000378"/>
    </source>
</evidence>
<dbReference type="FunFam" id="3.40.50.720:FF:000006">
    <property type="entry name" value="Bifunctional protein FolD"/>
    <property type="match status" value="1"/>
</dbReference>
<evidence type="ECO:0000256" key="10">
    <source>
        <dbReference type="ARBA" id="ARBA00023167"/>
    </source>
</evidence>
<dbReference type="EMBL" id="CP002048">
    <property type="protein sequence ID" value="ADI01213.1"/>
    <property type="molecule type" value="Genomic_DNA"/>
</dbReference>
<feature type="binding site" evidence="12">
    <location>
        <begin position="165"/>
        <end position="167"/>
    </location>
    <ligand>
        <name>NADP(+)</name>
        <dbReference type="ChEBI" id="CHEBI:58349"/>
    </ligand>
</feature>
<evidence type="ECO:0000256" key="12">
    <source>
        <dbReference type="HAMAP-Rule" id="MF_01576"/>
    </source>
</evidence>
<dbReference type="Gene3D" id="3.40.50.720">
    <property type="entry name" value="NAD(P)-binding Rossmann-like Domain"/>
    <property type="match status" value="1"/>
</dbReference>
<proteinExistence type="inferred from homology"/>
<dbReference type="EC" id="3.5.4.9" evidence="12"/>
<comment type="catalytic activity">
    <reaction evidence="12">
        <text>(6R)-5,10-methylene-5,6,7,8-tetrahydrofolate + NADP(+) = (6R)-5,10-methenyltetrahydrofolate + NADPH</text>
        <dbReference type="Rhea" id="RHEA:22812"/>
        <dbReference type="ChEBI" id="CHEBI:15636"/>
        <dbReference type="ChEBI" id="CHEBI:57455"/>
        <dbReference type="ChEBI" id="CHEBI:57783"/>
        <dbReference type="ChEBI" id="CHEBI:58349"/>
        <dbReference type="EC" id="1.5.1.5"/>
    </reaction>
</comment>
<dbReference type="Gene3D" id="3.40.50.10860">
    <property type="entry name" value="Leucine Dehydrogenase, chain A, domain 1"/>
    <property type="match status" value="1"/>
</dbReference>
<evidence type="ECO:0000256" key="2">
    <source>
        <dbReference type="ARBA" id="ARBA00011738"/>
    </source>
</evidence>
<keyword evidence="5 12" id="KW-0658">Purine biosynthesis</keyword>
<evidence type="ECO:0000256" key="8">
    <source>
        <dbReference type="ARBA" id="ARBA00023002"/>
    </source>
</evidence>
<dbReference type="Pfam" id="PF02882">
    <property type="entry name" value="THF_DHG_CYH_C"/>
    <property type="match status" value="1"/>
</dbReference>
<dbReference type="UniPathway" id="UPA00193"/>
<accession>D7CKH8</accession>
<name>D7CKH8_SYNLT</name>
<protein>
    <recommendedName>
        <fullName evidence="12">Bifunctional protein FolD</fullName>
    </recommendedName>
    <domain>
        <recommendedName>
            <fullName evidence="12">Methylenetetrahydrofolate dehydrogenase</fullName>
            <ecNumber evidence="12">1.5.1.5</ecNumber>
        </recommendedName>
    </domain>
    <domain>
        <recommendedName>
            <fullName evidence="12">Methenyltetrahydrofolate cyclohydrolase</fullName>
            <ecNumber evidence="12">3.5.4.9</ecNumber>
        </recommendedName>
    </domain>
</protein>
<dbReference type="HAMAP" id="MF_01576">
    <property type="entry name" value="THF_DHG_CYH"/>
    <property type="match status" value="1"/>
</dbReference>
<dbReference type="EC" id="1.5.1.5" evidence="12"/>
<dbReference type="InterPro" id="IPR046346">
    <property type="entry name" value="Aminoacid_DH-like_N_sf"/>
</dbReference>
<keyword evidence="8 12" id="KW-0560">Oxidoreductase</keyword>
<dbReference type="InterPro" id="IPR036291">
    <property type="entry name" value="NAD(P)-bd_dom_sf"/>
</dbReference>
<keyword evidence="11 12" id="KW-0511">Multifunctional enzyme</keyword>
<dbReference type="CDD" id="cd01080">
    <property type="entry name" value="NAD_bind_m-THF_DH_Cyclohyd"/>
    <property type="match status" value="1"/>
</dbReference>
<evidence type="ECO:0000256" key="9">
    <source>
        <dbReference type="ARBA" id="ARBA00023102"/>
    </source>
</evidence>
<dbReference type="KEGG" id="slp:Slip_0429"/>
<keyword evidence="6 12" id="KW-0378">Hydrolase</keyword>
<evidence type="ECO:0000256" key="5">
    <source>
        <dbReference type="ARBA" id="ARBA00022755"/>
    </source>
</evidence>
<dbReference type="PANTHER" id="PTHR48099:SF5">
    <property type="entry name" value="C-1-TETRAHYDROFOLATE SYNTHASE, CYTOPLASMIC"/>
    <property type="match status" value="1"/>
</dbReference>
<gene>
    <name evidence="12" type="primary">folD</name>
    <name evidence="15" type="ordered locus">Slip_0429</name>
</gene>
<keyword evidence="9 12" id="KW-0368">Histidine biosynthesis</keyword>
<dbReference type="HOGENOM" id="CLU_034045_2_1_9"/>
<dbReference type="PANTHER" id="PTHR48099">
    <property type="entry name" value="C-1-TETRAHYDROFOLATE SYNTHASE, CYTOPLASMIC-RELATED"/>
    <property type="match status" value="1"/>
</dbReference>
<dbReference type="AlphaFoldDB" id="D7CKH8"/>
<evidence type="ECO:0000256" key="3">
    <source>
        <dbReference type="ARBA" id="ARBA00022563"/>
    </source>
</evidence>
<dbReference type="GO" id="GO:0006164">
    <property type="term" value="P:purine nucleotide biosynthetic process"/>
    <property type="evidence" value="ECO:0007669"/>
    <property type="project" value="UniProtKB-KW"/>
</dbReference>
<keyword evidence="3 12" id="KW-0554">One-carbon metabolism</keyword>
<dbReference type="InterPro" id="IPR020630">
    <property type="entry name" value="THF_DH/CycHdrlase_cat_dom"/>
</dbReference>
<evidence type="ECO:0000313" key="15">
    <source>
        <dbReference type="EMBL" id="ADI01213.1"/>
    </source>
</evidence>
<evidence type="ECO:0000256" key="4">
    <source>
        <dbReference type="ARBA" id="ARBA00022605"/>
    </source>
</evidence>
<comment type="caution">
    <text evidence="12">Lacks conserved residue(s) required for the propagation of feature annotation.</text>
</comment>
<dbReference type="STRING" id="643648.Slip_0429"/>
<dbReference type="SUPFAM" id="SSF53223">
    <property type="entry name" value="Aminoacid dehydrogenase-like, N-terminal domain"/>
    <property type="match status" value="1"/>
</dbReference>
<evidence type="ECO:0000259" key="14">
    <source>
        <dbReference type="Pfam" id="PF02882"/>
    </source>
</evidence>
<comment type="subunit">
    <text evidence="2 12">Homodimer.</text>
</comment>
<evidence type="ECO:0000256" key="7">
    <source>
        <dbReference type="ARBA" id="ARBA00022857"/>
    </source>
</evidence>